<dbReference type="AlphaFoldDB" id="A0A5B0PXI6"/>
<dbReference type="EMBL" id="VSWC01000040">
    <property type="protein sequence ID" value="KAA1105632.1"/>
    <property type="molecule type" value="Genomic_DNA"/>
</dbReference>
<keyword evidence="3" id="KW-1185">Reference proteome</keyword>
<protein>
    <submittedName>
        <fullName evidence="2">Uncharacterized protein</fullName>
    </submittedName>
</protein>
<sequence>MDSITKAMRFEPELQTPYTPSLEKKKIQEEMTCSLASDILPKHRGVSSLVRKPRGDDHRATVLNFWFSVFRKNSSFSSIWDYLPGASLQFRVVHKYTSRVLHSQSYDVHTSQDRSTAPFEPSRPHSAHQLGRAESVRIRAGGIRAITDRIPGPVTSWMKPAVHTWFLRYQVLSKVHDRGGLTASVHECGVPATLLHKMNHDVLRPRGQPTTAEAMVLAAG</sequence>
<feature type="region of interest" description="Disordered" evidence="1">
    <location>
        <begin position="107"/>
        <end position="131"/>
    </location>
</feature>
<evidence type="ECO:0000313" key="2">
    <source>
        <dbReference type="EMBL" id="KAA1105632.1"/>
    </source>
</evidence>
<comment type="caution">
    <text evidence="2">The sequence shown here is derived from an EMBL/GenBank/DDBJ whole genome shotgun (WGS) entry which is preliminary data.</text>
</comment>
<proteinExistence type="predicted"/>
<reference evidence="2 3" key="1">
    <citation type="submission" date="2019-05" db="EMBL/GenBank/DDBJ databases">
        <title>Emergence of the Ug99 lineage of the wheat stem rust pathogen through somatic hybridization.</title>
        <authorList>
            <person name="Li F."/>
            <person name="Upadhyaya N.M."/>
            <person name="Sperschneider J."/>
            <person name="Matny O."/>
            <person name="Nguyen-Phuc H."/>
            <person name="Mago R."/>
            <person name="Raley C."/>
            <person name="Miller M.E."/>
            <person name="Silverstein K.A.T."/>
            <person name="Henningsen E."/>
            <person name="Hirsch C.D."/>
            <person name="Visser B."/>
            <person name="Pretorius Z.A."/>
            <person name="Steffenson B.J."/>
            <person name="Schwessinger B."/>
            <person name="Dodds P.N."/>
            <person name="Figueroa M."/>
        </authorList>
    </citation>
    <scope>NUCLEOTIDE SEQUENCE [LARGE SCALE GENOMIC DNA]</scope>
    <source>
        <strain evidence="2">21-0</strain>
    </source>
</reference>
<dbReference type="Proteomes" id="UP000324748">
    <property type="component" value="Unassembled WGS sequence"/>
</dbReference>
<evidence type="ECO:0000313" key="3">
    <source>
        <dbReference type="Proteomes" id="UP000324748"/>
    </source>
</evidence>
<accession>A0A5B0PXI6</accession>
<name>A0A5B0PXI6_PUCGR</name>
<evidence type="ECO:0000256" key="1">
    <source>
        <dbReference type="SAM" id="MobiDB-lite"/>
    </source>
</evidence>
<organism evidence="2 3">
    <name type="scientific">Puccinia graminis f. sp. tritici</name>
    <dbReference type="NCBI Taxonomy" id="56615"/>
    <lineage>
        <taxon>Eukaryota</taxon>
        <taxon>Fungi</taxon>
        <taxon>Dikarya</taxon>
        <taxon>Basidiomycota</taxon>
        <taxon>Pucciniomycotina</taxon>
        <taxon>Pucciniomycetes</taxon>
        <taxon>Pucciniales</taxon>
        <taxon>Pucciniaceae</taxon>
        <taxon>Puccinia</taxon>
    </lineage>
</organism>
<gene>
    <name evidence="2" type="ORF">PGT21_013921</name>
</gene>